<accession>A0ABN0SJT3</accession>
<dbReference type="Gene3D" id="1.10.10.10">
    <property type="entry name" value="Winged helix-like DNA-binding domain superfamily/Winged helix DNA-binding domain"/>
    <property type="match status" value="1"/>
</dbReference>
<dbReference type="InterPro" id="IPR036390">
    <property type="entry name" value="WH_DNA-bd_sf"/>
</dbReference>
<reference evidence="1 2" key="1">
    <citation type="submission" date="2024-01" db="EMBL/GenBank/DDBJ databases">
        <title>Characterization of antibiotic resistant novel bacterial strains and their environmental applications.</title>
        <authorList>
            <person name="Manzoor S."/>
            <person name="Abbas S."/>
            <person name="Arshad M."/>
            <person name="Ahmed I."/>
        </authorList>
    </citation>
    <scope>NUCLEOTIDE SEQUENCE [LARGE SCALE GENOMIC DNA]</scope>
    <source>
        <strain evidence="1 2">NCCP-602</strain>
    </source>
</reference>
<comment type="caution">
    <text evidence="1">The sequence shown here is derived from an EMBL/GenBank/DDBJ whole genome shotgun (WGS) entry which is preliminary data.</text>
</comment>
<sequence>MFWALNGLVDRLGPEGGVTYTGHITPPGAESPVSWQMGLSAEALSEIDFAAAAGALAAFSHPVRLALLQAIYEGTTTVAELSADDRFGTTGQVYHHLKALASAGWLENIPRGHWRVPAQKVIPLLTLILIGTH</sequence>
<dbReference type="EMBL" id="BAAAAF010000001">
    <property type="protein sequence ID" value="GAA0034433.1"/>
    <property type="molecule type" value="Genomic_DNA"/>
</dbReference>
<dbReference type="SUPFAM" id="SSF46785">
    <property type="entry name" value="Winged helix' DNA-binding domain"/>
    <property type="match status" value="1"/>
</dbReference>
<dbReference type="Pfam" id="PF12840">
    <property type="entry name" value="HTH_20"/>
    <property type="match status" value="1"/>
</dbReference>
<evidence type="ECO:0000313" key="1">
    <source>
        <dbReference type="EMBL" id="GAA0034433.1"/>
    </source>
</evidence>
<evidence type="ECO:0000313" key="2">
    <source>
        <dbReference type="Proteomes" id="UP001498238"/>
    </source>
</evidence>
<organism evidence="1 2">
    <name type="scientific">Brevibacterium metallidurans</name>
    <dbReference type="NCBI Taxonomy" id="1482676"/>
    <lineage>
        <taxon>Bacteria</taxon>
        <taxon>Bacillati</taxon>
        <taxon>Actinomycetota</taxon>
        <taxon>Actinomycetes</taxon>
        <taxon>Micrococcales</taxon>
        <taxon>Brevibacteriaceae</taxon>
        <taxon>Brevibacterium</taxon>
    </lineage>
</organism>
<dbReference type="InterPro" id="IPR011991">
    <property type="entry name" value="ArsR-like_HTH"/>
</dbReference>
<name>A0ABN0SJT3_9MICO</name>
<gene>
    <name evidence="1" type="ORF">NCCP602_03940</name>
</gene>
<dbReference type="Proteomes" id="UP001498238">
    <property type="component" value="Unassembled WGS sequence"/>
</dbReference>
<dbReference type="InterPro" id="IPR036388">
    <property type="entry name" value="WH-like_DNA-bd_sf"/>
</dbReference>
<proteinExistence type="predicted"/>
<protein>
    <submittedName>
        <fullName evidence="1">Helix-turn-helix domain-containing protein</fullName>
    </submittedName>
</protein>
<dbReference type="CDD" id="cd00090">
    <property type="entry name" value="HTH_ARSR"/>
    <property type="match status" value="1"/>
</dbReference>
<keyword evidence="2" id="KW-1185">Reference proteome</keyword>